<sequence>MKKSIYCPQCKGKSIYKNGKYIQEQRYLCRYCRKTFNFKTSTFLSWSHLTLIQWATYIQSFLLKLTCKETIELVNLSILNSWKNRIKLTKWIFKKLNKISLENIVWLDETYINETYKGNWKEKNKHRRLIQKQEYQKHHDKKLRETSKYKIYIITGVNYDKICFLTPSYFGKLKQNITNYVLNSYLKNIELLISDMELTYETYRSITFSF</sequence>
<gene>
    <name evidence="1" type="ORF">P344_03295</name>
</gene>
<dbReference type="KEGG" id="smia:P344_03295"/>
<evidence type="ECO:0008006" key="3">
    <source>
        <dbReference type="Google" id="ProtNLM"/>
    </source>
</evidence>
<protein>
    <recommendedName>
        <fullName evidence="3">ISXO2-like transposase domain-containing protein</fullName>
    </recommendedName>
</protein>
<dbReference type="PATRIC" id="fig|838561.3.peg.641"/>
<dbReference type="RefSeq" id="WP_025317342.1">
    <property type="nucleotide sequence ID" value="NZ_CP002082.1"/>
</dbReference>
<dbReference type="AlphaFoldDB" id="W0GQZ4"/>
<dbReference type="KEGG" id="smir:SMM_0556"/>
<evidence type="ECO:0000313" key="1">
    <source>
        <dbReference type="EMBL" id="AHI58002.1"/>
    </source>
</evidence>
<dbReference type="eggNOG" id="COG3677">
    <property type="taxonomic scope" value="Bacteria"/>
</dbReference>
<dbReference type="Proteomes" id="UP000019260">
    <property type="component" value="Chromosome"/>
</dbReference>
<accession>W0GQZ4</accession>
<dbReference type="STRING" id="838561.P344_03295"/>
<dbReference type="OrthoDB" id="9802985at2"/>
<evidence type="ECO:0000313" key="2">
    <source>
        <dbReference type="Proteomes" id="UP000019260"/>
    </source>
</evidence>
<dbReference type="HOGENOM" id="CLU_114447_0_0_14"/>
<organism evidence="1 2">
    <name type="scientific">Spiroplasma mirum ATCC 29335</name>
    <dbReference type="NCBI Taxonomy" id="838561"/>
    <lineage>
        <taxon>Bacteria</taxon>
        <taxon>Bacillati</taxon>
        <taxon>Mycoplasmatota</taxon>
        <taxon>Mollicutes</taxon>
        <taxon>Entomoplasmatales</taxon>
        <taxon>Spiroplasmataceae</taxon>
        <taxon>Spiroplasma</taxon>
    </lineage>
</organism>
<dbReference type="EMBL" id="CP006720">
    <property type="protein sequence ID" value="AHI58002.1"/>
    <property type="molecule type" value="Genomic_DNA"/>
</dbReference>
<proteinExistence type="predicted"/>
<reference evidence="1 2" key="1">
    <citation type="submission" date="2013-09" db="EMBL/GenBank/DDBJ databases">
        <title>Complete genome sequence of Spiroplasma mirum suckling mouse cataract agent.</title>
        <authorList>
            <person name="Landry C.A."/>
            <person name="Bastian F.O."/>
            <person name="Thune R.L."/>
        </authorList>
    </citation>
    <scope>NUCLEOTIDE SEQUENCE [LARGE SCALE GENOMIC DNA]</scope>
    <source>
        <strain evidence="1 2">SMCA</strain>
    </source>
</reference>
<keyword evidence="2" id="KW-1185">Reference proteome</keyword>
<name>W0GQZ4_9MOLU</name>